<name>A0A1G9C0U5_ANEMI</name>
<dbReference type="InterPro" id="IPR015064">
    <property type="entry name" value="Sda"/>
</dbReference>
<dbReference type="AlphaFoldDB" id="A0A1G9C0U5"/>
<dbReference type="InterPro" id="IPR036916">
    <property type="entry name" value="Sda_sf"/>
</dbReference>
<protein>
    <submittedName>
        <fullName evidence="1">Sporulation inhibitor A</fullName>
    </submittedName>
</protein>
<dbReference type="GeneID" id="42309647"/>
<dbReference type="SUPFAM" id="SSF100985">
    <property type="entry name" value="Sporulation inhibitor Sda"/>
    <property type="match status" value="1"/>
</dbReference>
<reference evidence="1 2" key="1">
    <citation type="submission" date="2016-10" db="EMBL/GenBank/DDBJ databases">
        <authorList>
            <person name="de Groot N.N."/>
        </authorList>
    </citation>
    <scope>NUCLEOTIDE SEQUENCE [LARGE SCALE GENOMIC DNA]</scope>
    <source>
        <strain evidence="1 2">DSM 2895</strain>
    </source>
</reference>
<dbReference type="EMBL" id="FNED01000056">
    <property type="protein sequence ID" value="SDK45302.1"/>
    <property type="molecule type" value="Genomic_DNA"/>
</dbReference>
<evidence type="ECO:0000313" key="2">
    <source>
        <dbReference type="Proteomes" id="UP000182836"/>
    </source>
</evidence>
<proteinExistence type="predicted"/>
<dbReference type="RefSeq" id="WP_080787740.1">
    <property type="nucleotide sequence ID" value="NZ_BJOA01000314.1"/>
</dbReference>
<evidence type="ECO:0000313" key="1">
    <source>
        <dbReference type="EMBL" id="SDK45302.1"/>
    </source>
</evidence>
<accession>A0A1G9C0U5</accession>
<organism evidence="1 2">
    <name type="scientific">Aneurinibacillus migulanus</name>
    <name type="common">Bacillus migulanus</name>
    <dbReference type="NCBI Taxonomy" id="47500"/>
    <lineage>
        <taxon>Bacteria</taxon>
        <taxon>Bacillati</taxon>
        <taxon>Bacillota</taxon>
        <taxon>Bacilli</taxon>
        <taxon>Bacillales</taxon>
        <taxon>Paenibacillaceae</taxon>
        <taxon>Aneurinibacillus group</taxon>
        <taxon>Aneurinibacillus</taxon>
    </lineage>
</organism>
<gene>
    <name evidence="1" type="ORF">SAMN04487909_15621</name>
</gene>
<dbReference type="Proteomes" id="UP000182836">
    <property type="component" value="Unassembled WGS sequence"/>
</dbReference>
<dbReference type="Gene3D" id="1.10.287.1100">
    <property type="entry name" value="Sporulation inhibitor A"/>
    <property type="match status" value="1"/>
</dbReference>
<dbReference type="Pfam" id="PF08970">
    <property type="entry name" value="Sda"/>
    <property type="match status" value="1"/>
</dbReference>
<sequence length="46" mass="5422">MKRKNALSLLSNEELLKIYMQAISLDLESDFIQLIKAELIRRGIRF</sequence>